<evidence type="ECO:0000256" key="5">
    <source>
        <dbReference type="ARBA" id="ARBA00023157"/>
    </source>
</evidence>
<comment type="subcellular location">
    <subcellularLocation>
        <location evidence="1">Secreted</location>
    </subcellularLocation>
</comment>
<dbReference type="Gene3D" id="2.40.50.120">
    <property type="match status" value="1"/>
</dbReference>
<evidence type="ECO:0000259" key="7">
    <source>
        <dbReference type="SMART" id="SM00210"/>
    </source>
</evidence>
<evidence type="ECO:0000256" key="3">
    <source>
        <dbReference type="ARBA" id="ARBA00022729"/>
    </source>
</evidence>
<evidence type="ECO:0000256" key="4">
    <source>
        <dbReference type="ARBA" id="ARBA00022737"/>
    </source>
</evidence>
<protein>
    <recommendedName>
        <fullName evidence="7">Thrombospondin-like N-terminal domain-containing protein</fullName>
    </recommendedName>
</protein>
<keyword evidence="2" id="KW-0964">Secreted</keyword>
<feature type="signal peptide" evidence="6">
    <location>
        <begin position="1"/>
        <end position="21"/>
    </location>
</feature>
<dbReference type="InterPro" id="IPR048287">
    <property type="entry name" value="TSPN-like_N"/>
</dbReference>
<evidence type="ECO:0000256" key="6">
    <source>
        <dbReference type="SAM" id="SignalP"/>
    </source>
</evidence>
<dbReference type="InterPro" id="IPR000884">
    <property type="entry name" value="TSP1_rpt"/>
</dbReference>
<dbReference type="SUPFAM" id="SSF82895">
    <property type="entry name" value="TSP-1 type 1 repeat"/>
    <property type="match status" value="1"/>
</dbReference>
<dbReference type="Gene3D" id="2.60.120.200">
    <property type="match status" value="1"/>
</dbReference>
<sequence length="420" mass="47850">MCSNIFVSILTFLLFTSKASSCDLEYFFTEKQVSVEESTSTSQVIFRGFTTAAAPTSPNDARGVFTAYFELINTYKGAEALDVWVTSNYRNVNVTFFGRSPECDSSIAIPEEYIIFCDVNESELRATSIVKWDENTDQRVWEALGWSKWTDWSSCSVSCSAGIQQRVRHCLLSDCPGFNVEQRHCNLFGCIDAVNPLSLEDGKFFHPSRDRWQKVPDRPTAWRLKPNSYIWLPSSQLFPDLNGRAFPKEFTLFITLRLQNDSNMGTIFSLRSRRKQDTYLSLEIAGFDLKLVHATSNGTDVVRIPTTLDDKKWHQIAIGIRDDSVVESYIDCQWSRTDIIKQDSIDIPEDSDLIIGYLFSGDLEQMSIVSDPSMVSLQCSNLKTPIIDPTVKDNVKEENVIKSVREHKKLPIVHHKRKIL</sequence>
<feature type="chain" id="PRO_5012959969" description="Thrombospondin-like N-terminal domain-containing protein" evidence="6">
    <location>
        <begin position="22"/>
        <end position="420"/>
    </location>
</feature>
<dbReference type="InterPro" id="IPR036383">
    <property type="entry name" value="TSP1_rpt_sf"/>
</dbReference>
<dbReference type="SMART" id="SM00210">
    <property type="entry name" value="TSPN"/>
    <property type="match status" value="1"/>
</dbReference>
<dbReference type="SMART" id="SM00209">
    <property type="entry name" value="TSP1"/>
    <property type="match status" value="1"/>
</dbReference>
<dbReference type="Gene3D" id="2.20.100.10">
    <property type="entry name" value="Thrombospondin type-1 (TSP1) repeat"/>
    <property type="match status" value="1"/>
</dbReference>
<dbReference type="InterPro" id="IPR052065">
    <property type="entry name" value="Compl_asym_regulator"/>
</dbReference>
<organism evidence="8">
    <name type="scientific">Photinus pyralis</name>
    <name type="common">Common eastern firefly</name>
    <name type="synonym">Lampyris pyralis</name>
    <dbReference type="NCBI Taxonomy" id="7054"/>
    <lineage>
        <taxon>Eukaryota</taxon>
        <taxon>Metazoa</taxon>
        <taxon>Ecdysozoa</taxon>
        <taxon>Arthropoda</taxon>
        <taxon>Hexapoda</taxon>
        <taxon>Insecta</taxon>
        <taxon>Pterygota</taxon>
        <taxon>Neoptera</taxon>
        <taxon>Endopterygota</taxon>
        <taxon>Coleoptera</taxon>
        <taxon>Polyphaga</taxon>
        <taxon>Elateriformia</taxon>
        <taxon>Elateroidea</taxon>
        <taxon>Lampyridae</taxon>
        <taxon>Lampyrinae</taxon>
        <taxon>Photinus</taxon>
    </lineage>
</organism>
<name>A0A1Y1K7A8_PHOPY</name>
<dbReference type="Pfam" id="PF02210">
    <property type="entry name" value="Laminin_G_2"/>
    <property type="match status" value="1"/>
</dbReference>
<evidence type="ECO:0000256" key="1">
    <source>
        <dbReference type="ARBA" id="ARBA00004613"/>
    </source>
</evidence>
<reference evidence="8" key="1">
    <citation type="journal article" date="2016" name="Sci. Rep.">
        <title>Molecular characterization of firefly nuptial gifts: a multi-omics approach sheds light on postcopulatory sexual selection.</title>
        <authorList>
            <person name="Al-Wathiqui N."/>
            <person name="Fallon T.R."/>
            <person name="South A."/>
            <person name="Weng J.K."/>
            <person name="Lewis S.M."/>
        </authorList>
    </citation>
    <scope>NUCLEOTIDE SEQUENCE</scope>
</reference>
<dbReference type="InterPro" id="IPR008993">
    <property type="entry name" value="TIMP-like_OB-fold"/>
</dbReference>
<dbReference type="AlphaFoldDB" id="A0A1Y1K7A8"/>
<dbReference type="PROSITE" id="PS50092">
    <property type="entry name" value="TSP1"/>
    <property type="match status" value="1"/>
</dbReference>
<dbReference type="PANTHER" id="PTHR22906">
    <property type="entry name" value="PROPERDIN"/>
    <property type="match status" value="1"/>
</dbReference>
<keyword evidence="3 6" id="KW-0732">Signal</keyword>
<dbReference type="PANTHER" id="PTHR22906:SF43">
    <property type="entry name" value="PROPERDIN"/>
    <property type="match status" value="1"/>
</dbReference>
<evidence type="ECO:0000256" key="2">
    <source>
        <dbReference type="ARBA" id="ARBA00022525"/>
    </source>
</evidence>
<evidence type="ECO:0000313" key="8">
    <source>
        <dbReference type="EMBL" id="JAV55296.1"/>
    </source>
</evidence>
<dbReference type="EMBL" id="GEZM01095863">
    <property type="protein sequence ID" value="JAV55296.1"/>
    <property type="molecule type" value="Transcribed_RNA"/>
</dbReference>
<dbReference type="InterPro" id="IPR001791">
    <property type="entry name" value="Laminin_G"/>
</dbReference>
<dbReference type="InterPro" id="IPR013320">
    <property type="entry name" value="ConA-like_dom_sf"/>
</dbReference>
<accession>A0A1Y1K7A8</accession>
<feature type="domain" description="Thrombospondin-like N-terminal" evidence="7">
    <location>
        <begin position="196"/>
        <end position="372"/>
    </location>
</feature>
<keyword evidence="4" id="KW-0677">Repeat</keyword>
<dbReference type="SUPFAM" id="SSF49899">
    <property type="entry name" value="Concanavalin A-like lectins/glucanases"/>
    <property type="match status" value="1"/>
</dbReference>
<proteinExistence type="predicted"/>
<dbReference type="Pfam" id="PF00090">
    <property type="entry name" value="TSP_1"/>
    <property type="match status" value="1"/>
</dbReference>
<keyword evidence="5" id="KW-1015">Disulfide bond</keyword>